<keyword evidence="2" id="KW-0812">Transmembrane</keyword>
<dbReference type="SUPFAM" id="SSF55785">
    <property type="entry name" value="PYP-like sensor domain (PAS domain)"/>
    <property type="match status" value="2"/>
</dbReference>
<dbReference type="InterPro" id="IPR052155">
    <property type="entry name" value="Biofilm_reg_signaling"/>
</dbReference>
<feature type="domain" description="PAS" evidence="3">
    <location>
        <begin position="244"/>
        <end position="298"/>
    </location>
</feature>
<evidence type="ECO:0000256" key="1">
    <source>
        <dbReference type="ARBA" id="ARBA00001946"/>
    </source>
</evidence>
<dbReference type="InterPro" id="IPR043128">
    <property type="entry name" value="Rev_trsase/Diguanyl_cyclase"/>
</dbReference>
<dbReference type="Pfam" id="PF00989">
    <property type="entry name" value="PAS"/>
    <property type="match status" value="1"/>
</dbReference>
<dbReference type="PANTHER" id="PTHR44757">
    <property type="entry name" value="DIGUANYLATE CYCLASE DGCP"/>
    <property type="match status" value="1"/>
</dbReference>
<dbReference type="SMART" id="SM00086">
    <property type="entry name" value="PAC"/>
    <property type="match status" value="2"/>
</dbReference>
<dbReference type="AlphaFoldDB" id="A0A4Z1BPJ2"/>
<organism evidence="6 7">
    <name type="scientific">Marinobacter confluentis</name>
    <dbReference type="NCBI Taxonomy" id="1697557"/>
    <lineage>
        <taxon>Bacteria</taxon>
        <taxon>Pseudomonadati</taxon>
        <taxon>Pseudomonadota</taxon>
        <taxon>Gammaproteobacteria</taxon>
        <taxon>Pseudomonadales</taxon>
        <taxon>Marinobacteraceae</taxon>
        <taxon>Marinobacter</taxon>
    </lineage>
</organism>
<dbReference type="InterPro" id="IPR001610">
    <property type="entry name" value="PAC"/>
</dbReference>
<dbReference type="SMART" id="SM00267">
    <property type="entry name" value="GGDEF"/>
    <property type="match status" value="1"/>
</dbReference>
<evidence type="ECO:0000313" key="7">
    <source>
        <dbReference type="Proteomes" id="UP000298325"/>
    </source>
</evidence>
<feature type="transmembrane region" description="Helical" evidence="2">
    <location>
        <begin position="51"/>
        <end position="70"/>
    </location>
</feature>
<dbReference type="Pfam" id="PF08447">
    <property type="entry name" value="PAS_3"/>
    <property type="match status" value="1"/>
</dbReference>
<feature type="transmembrane region" description="Helical" evidence="2">
    <location>
        <begin position="12"/>
        <end position="31"/>
    </location>
</feature>
<feature type="domain" description="GGDEF" evidence="5">
    <location>
        <begin position="383"/>
        <end position="517"/>
    </location>
</feature>
<dbReference type="PROSITE" id="PS50113">
    <property type="entry name" value="PAC"/>
    <property type="match status" value="2"/>
</dbReference>
<dbReference type="Gene3D" id="3.30.70.270">
    <property type="match status" value="1"/>
</dbReference>
<dbReference type="PROSITE" id="PS50887">
    <property type="entry name" value="GGDEF"/>
    <property type="match status" value="1"/>
</dbReference>
<accession>A0A4Z1BPJ2</accession>
<dbReference type="OrthoDB" id="5620448at2"/>
<sequence>MERLKARSAPVRRALWIALLYLVFGWLWITFSDAMVARWFVDPQALKMAQTYKGGLFVLVTGLVLFALIYRQLSKDRTLLSLHARQRDEILRLNRFREKVIDQASVWINVLDSNGRIVLWNRAAEEITGYSRDEVMHSDGVWELMYPDPDVRNQILAKVAEVLRDEDALAGFETTIITKQGQERVISWYTSSLGSVEGESAGTIAIGQDVTDIRAAENLIRRRDRQLVTLMDNLPGMAYRCLYDEHWTMKFVSSGCQDLTGYQPDELVDNRVVSYASLIHGGENDRLMSEVESAIGSAEPFSLEYPIDHKDGQQIWVWERGRAVVDEDELVLEGIIIDITDRKKLEDELSEMATRDALTGLLDRREATRLLDDEIVRARRYGRSLALLWIDLDHFKQVNDQLGHAAGDTVLRGFSELLSSRVRQVDLVSRFGGEEFVVVLPEMDATEASQSAERLRELVASSPQQLGDGREVNLTMSVGVAIYPDHGDDASSLIAAADQAMYQAKASGRNRVVVASAVNPDHTSKKNHEG</sequence>
<dbReference type="SUPFAM" id="SSF55073">
    <property type="entry name" value="Nucleotide cyclase"/>
    <property type="match status" value="1"/>
</dbReference>
<dbReference type="InterPro" id="IPR035965">
    <property type="entry name" value="PAS-like_dom_sf"/>
</dbReference>
<comment type="caution">
    <text evidence="6">The sequence shown here is derived from an EMBL/GenBank/DDBJ whole genome shotgun (WGS) entry which is preliminary data.</text>
</comment>
<keyword evidence="2" id="KW-0472">Membrane</keyword>
<dbReference type="NCBIfam" id="TIGR00254">
    <property type="entry name" value="GGDEF"/>
    <property type="match status" value="1"/>
</dbReference>
<proteinExistence type="predicted"/>
<dbReference type="InterPro" id="IPR000700">
    <property type="entry name" value="PAS-assoc_C"/>
</dbReference>
<reference evidence="6 7" key="1">
    <citation type="submission" date="2019-04" db="EMBL/GenBank/DDBJ databases">
        <authorList>
            <person name="Park S."/>
            <person name="Yoon J.-H."/>
        </authorList>
    </citation>
    <scope>NUCLEOTIDE SEQUENCE [LARGE SCALE GENOMIC DNA]</scope>
    <source>
        <strain evidence="6 7">HJM-18</strain>
    </source>
</reference>
<evidence type="ECO:0000256" key="2">
    <source>
        <dbReference type="SAM" id="Phobius"/>
    </source>
</evidence>
<feature type="domain" description="PAS" evidence="3">
    <location>
        <begin position="93"/>
        <end position="148"/>
    </location>
</feature>
<gene>
    <name evidence="6" type="ORF">E5Q11_12310</name>
</gene>
<evidence type="ECO:0000259" key="5">
    <source>
        <dbReference type="PROSITE" id="PS50887"/>
    </source>
</evidence>
<dbReference type="InterPro" id="IPR000014">
    <property type="entry name" value="PAS"/>
</dbReference>
<feature type="domain" description="PAC" evidence="4">
    <location>
        <begin position="170"/>
        <end position="222"/>
    </location>
</feature>
<evidence type="ECO:0000259" key="4">
    <source>
        <dbReference type="PROSITE" id="PS50113"/>
    </source>
</evidence>
<dbReference type="InterPro" id="IPR029787">
    <property type="entry name" value="Nucleotide_cyclase"/>
</dbReference>
<dbReference type="GO" id="GO:0006355">
    <property type="term" value="P:regulation of DNA-templated transcription"/>
    <property type="evidence" value="ECO:0007669"/>
    <property type="project" value="InterPro"/>
</dbReference>
<dbReference type="CDD" id="cd00130">
    <property type="entry name" value="PAS"/>
    <property type="match status" value="2"/>
</dbReference>
<feature type="domain" description="PAC" evidence="4">
    <location>
        <begin position="301"/>
        <end position="351"/>
    </location>
</feature>
<dbReference type="CDD" id="cd01949">
    <property type="entry name" value="GGDEF"/>
    <property type="match status" value="1"/>
</dbReference>
<dbReference type="InterPro" id="IPR000160">
    <property type="entry name" value="GGDEF_dom"/>
</dbReference>
<evidence type="ECO:0000259" key="3">
    <source>
        <dbReference type="PROSITE" id="PS50112"/>
    </source>
</evidence>
<dbReference type="RefSeq" id="WP_135803716.1">
    <property type="nucleotide sequence ID" value="NZ_SRPF01000003.1"/>
</dbReference>
<dbReference type="GO" id="GO:0003824">
    <property type="term" value="F:catalytic activity"/>
    <property type="evidence" value="ECO:0007669"/>
    <property type="project" value="UniProtKB-ARBA"/>
</dbReference>
<dbReference type="InterPro" id="IPR013767">
    <property type="entry name" value="PAS_fold"/>
</dbReference>
<dbReference type="NCBIfam" id="TIGR00229">
    <property type="entry name" value="sensory_box"/>
    <property type="match status" value="2"/>
</dbReference>
<dbReference type="InterPro" id="IPR013655">
    <property type="entry name" value="PAS_fold_3"/>
</dbReference>
<dbReference type="PANTHER" id="PTHR44757:SF2">
    <property type="entry name" value="BIOFILM ARCHITECTURE MAINTENANCE PROTEIN MBAA"/>
    <property type="match status" value="1"/>
</dbReference>
<keyword evidence="2" id="KW-1133">Transmembrane helix</keyword>
<dbReference type="Pfam" id="PF00990">
    <property type="entry name" value="GGDEF"/>
    <property type="match status" value="1"/>
</dbReference>
<dbReference type="SMART" id="SM00091">
    <property type="entry name" value="PAS"/>
    <property type="match status" value="2"/>
</dbReference>
<dbReference type="Gene3D" id="3.30.450.20">
    <property type="entry name" value="PAS domain"/>
    <property type="match status" value="2"/>
</dbReference>
<dbReference type="Proteomes" id="UP000298325">
    <property type="component" value="Unassembled WGS sequence"/>
</dbReference>
<name>A0A4Z1BPJ2_9GAMM</name>
<dbReference type="EMBL" id="SRPF01000003">
    <property type="protein sequence ID" value="TGN39407.1"/>
    <property type="molecule type" value="Genomic_DNA"/>
</dbReference>
<dbReference type="PROSITE" id="PS50112">
    <property type="entry name" value="PAS"/>
    <property type="match status" value="2"/>
</dbReference>
<dbReference type="FunFam" id="3.30.70.270:FF:000001">
    <property type="entry name" value="Diguanylate cyclase domain protein"/>
    <property type="match status" value="1"/>
</dbReference>
<evidence type="ECO:0000313" key="6">
    <source>
        <dbReference type="EMBL" id="TGN39407.1"/>
    </source>
</evidence>
<protein>
    <submittedName>
        <fullName evidence="6">GGDEF domain-containing protein</fullName>
    </submittedName>
</protein>
<keyword evidence="7" id="KW-1185">Reference proteome</keyword>
<comment type="cofactor">
    <cofactor evidence="1">
        <name>Mg(2+)</name>
        <dbReference type="ChEBI" id="CHEBI:18420"/>
    </cofactor>
</comment>